<keyword evidence="3" id="KW-0813">Transport</keyword>
<keyword evidence="4 10" id="KW-0812">Transmembrane</keyword>
<comment type="similarity">
    <text evidence="2">Belongs to the mitochondrial carrier (TC 2.A.29) family.</text>
</comment>
<dbReference type="InterPro" id="IPR023395">
    <property type="entry name" value="MCP_dom_sf"/>
</dbReference>
<evidence type="ECO:0000256" key="3">
    <source>
        <dbReference type="ARBA" id="ARBA00022448"/>
    </source>
</evidence>
<keyword evidence="9 10" id="KW-0472">Membrane</keyword>
<dbReference type="GO" id="GO:1990542">
    <property type="term" value="P:mitochondrial transmembrane transport"/>
    <property type="evidence" value="ECO:0007669"/>
    <property type="project" value="InterPro"/>
</dbReference>
<feature type="repeat" description="Solcar" evidence="10">
    <location>
        <begin position="510"/>
        <end position="598"/>
    </location>
</feature>
<dbReference type="PANTHER" id="PTHR45760:SF2">
    <property type="entry name" value="FI19922P1-RELATED"/>
    <property type="match status" value="1"/>
</dbReference>
<dbReference type="Proteomes" id="UP001234989">
    <property type="component" value="Chromosome 3"/>
</dbReference>
<dbReference type="Pfam" id="PF13966">
    <property type="entry name" value="zf-RVT"/>
    <property type="match status" value="1"/>
</dbReference>
<evidence type="ECO:0000256" key="6">
    <source>
        <dbReference type="ARBA" id="ARBA00022792"/>
    </source>
</evidence>
<dbReference type="Gene3D" id="1.50.40.10">
    <property type="entry name" value="Mitochondrial carrier domain"/>
    <property type="match status" value="2"/>
</dbReference>
<feature type="transmembrane region" description="Helical" evidence="12">
    <location>
        <begin position="506"/>
        <end position="529"/>
    </location>
</feature>
<protein>
    <recommendedName>
        <fullName evidence="13">Reverse transcriptase zinc-binding domain-containing protein</fullName>
    </recommendedName>
</protein>
<feature type="region of interest" description="Disordered" evidence="11">
    <location>
        <begin position="42"/>
        <end position="61"/>
    </location>
</feature>
<organism evidence="14 15">
    <name type="scientific">Solanum verrucosum</name>
    <dbReference type="NCBI Taxonomy" id="315347"/>
    <lineage>
        <taxon>Eukaryota</taxon>
        <taxon>Viridiplantae</taxon>
        <taxon>Streptophyta</taxon>
        <taxon>Embryophyta</taxon>
        <taxon>Tracheophyta</taxon>
        <taxon>Spermatophyta</taxon>
        <taxon>Magnoliopsida</taxon>
        <taxon>eudicotyledons</taxon>
        <taxon>Gunneridae</taxon>
        <taxon>Pentapetalae</taxon>
        <taxon>asterids</taxon>
        <taxon>lamiids</taxon>
        <taxon>Solanales</taxon>
        <taxon>Solanaceae</taxon>
        <taxon>Solanoideae</taxon>
        <taxon>Solaneae</taxon>
        <taxon>Solanum</taxon>
    </lineage>
</organism>
<keyword evidence="7 12" id="KW-1133">Transmembrane helix</keyword>
<evidence type="ECO:0000256" key="10">
    <source>
        <dbReference type="PROSITE-ProRule" id="PRU00282"/>
    </source>
</evidence>
<evidence type="ECO:0000256" key="11">
    <source>
        <dbReference type="SAM" id="MobiDB-lite"/>
    </source>
</evidence>
<evidence type="ECO:0000259" key="13">
    <source>
        <dbReference type="Pfam" id="PF13966"/>
    </source>
</evidence>
<dbReference type="SUPFAM" id="SSF103506">
    <property type="entry name" value="Mitochondrial carrier"/>
    <property type="match status" value="2"/>
</dbReference>
<dbReference type="GO" id="GO:0005743">
    <property type="term" value="C:mitochondrial inner membrane"/>
    <property type="evidence" value="ECO:0007669"/>
    <property type="project" value="UniProtKB-SubCell"/>
</dbReference>
<keyword evidence="8" id="KW-0496">Mitochondrion</keyword>
<evidence type="ECO:0000256" key="2">
    <source>
        <dbReference type="ARBA" id="ARBA00006375"/>
    </source>
</evidence>
<dbReference type="Pfam" id="PF00153">
    <property type="entry name" value="Mito_carr"/>
    <property type="match status" value="4"/>
</dbReference>
<sequence>MVDELKQGENSWIDTAEQSDRVLNVDNNVSLMSQSIVITDGVEPLHPQQPPPQGTSPSSDVRLGFPERAISAAGAAFLSAVLVNPLDVVKTRLQAQAAGVAYSHPMSNMTSRMAVFGPNMNQSSLMKWLWRFASQEQALWKETIKTRFGMENLWITSLHTQPYGSGVWRSIRNLWAKFFNKCKTKVGNGGRTLFWEDRWVDQCKDEDNLFWYPDKAEFQLAQLIEAPVTHIGGWPRKMIWKVKIPFKVAYFTWLLAEQAALTQHNFMKRDLRCSPSCTRAGVHGTVSICPPDCFQYKGALDVFYKIIRQEGISKLWRGTNAGLALAVPTVGIYLPCYDIFRNKLEEFTAQHAPSLTPYAPLLAGSLARSLACTSCYPIELARTRMQAFKDMNKKPAGVWKTLFEVIANVRSTTSTNFGLQSYRVLWSGLGAQLARDVPFSAICWSTLEPWFGLGTSMLEVSSSKPLASESKGFAFWVELVAPGLPSAGYLFYVVRRRLLSPLGDEANVVGVLGANFSAGFVAGSIAAAATCPLDVAKTRRQIEMDPARALTMTTRQTLLEIWRDGGLKGLFTGVGPRVGRAGPSVGIVVSFYEVVKYMLHQQYASS</sequence>
<feature type="repeat" description="Solcar" evidence="10">
    <location>
        <begin position="355"/>
        <end position="453"/>
    </location>
</feature>
<dbReference type="PANTHER" id="PTHR45760">
    <property type="entry name" value="FI19922P1-RELATED"/>
    <property type="match status" value="1"/>
</dbReference>
<feature type="domain" description="Reverse transcriptase zinc-binding" evidence="13">
    <location>
        <begin position="235"/>
        <end position="278"/>
    </location>
</feature>
<dbReference type="InterPro" id="IPR018108">
    <property type="entry name" value="MCP_transmembrane"/>
</dbReference>
<keyword evidence="6" id="KW-0999">Mitochondrion inner membrane</keyword>
<comment type="subcellular location">
    <subcellularLocation>
        <location evidence="1">Mitochondrion inner membrane</location>
        <topology evidence="1">Multi-pass membrane protein</topology>
    </subcellularLocation>
</comment>
<reference evidence="14" key="1">
    <citation type="submission" date="2023-08" db="EMBL/GenBank/DDBJ databases">
        <title>A de novo genome assembly of Solanum verrucosum Schlechtendal, a Mexican diploid species geographically isolated from the other diploid A-genome species in potato relatives.</title>
        <authorList>
            <person name="Hosaka K."/>
        </authorList>
    </citation>
    <scope>NUCLEOTIDE SEQUENCE</scope>
    <source>
        <tissue evidence="14">Young leaves</tissue>
    </source>
</reference>
<keyword evidence="15" id="KW-1185">Reference proteome</keyword>
<keyword evidence="5" id="KW-0677">Repeat</keyword>
<evidence type="ECO:0000256" key="7">
    <source>
        <dbReference type="ARBA" id="ARBA00022989"/>
    </source>
</evidence>
<dbReference type="InterPro" id="IPR026960">
    <property type="entry name" value="RVT-Znf"/>
</dbReference>
<name>A0AAF0QG52_SOLVR</name>
<proteinExistence type="inferred from homology"/>
<dbReference type="EMBL" id="CP133614">
    <property type="protein sequence ID" value="WMV20670.1"/>
    <property type="molecule type" value="Genomic_DNA"/>
</dbReference>
<gene>
    <name evidence="14" type="ORF">MTR67_014055</name>
</gene>
<feature type="transmembrane region" description="Helical" evidence="12">
    <location>
        <begin position="473"/>
        <end position="494"/>
    </location>
</feature>
<accession>A0AAF0QG52</accession>
<feature type="repeat" description="Solcar" evidence="10">
    <location>
        <begin position="268"/>
        <end position="343"/>
    </location>
</feature>
<evidence type="ECO:0000256" key="1">
    <source>
        <dbReference type="ARBA" id="ARBA00004448"/>
    </source>
</evidence>
<evidence type="ECO:0000256" key="4">
    <source>
        <dbReference type="ARBA" id="ARBA00022692"/>
    </source>
</evidence>
<dbReference type="PROSITE" id="PS50920">
    <property type="entry name" value="SOLCAR"/>
    <property type="match status" value="3"/>
</dbReference>
<dbReference type="InterPro" id="IPR045315">
    <property type="entry name" value="Mtm1-like"/>
</dbReference>
<evidence type="ECO:0000256" key="5">
    <source>
        <dbReference type="ARBA" id="ARBA00022737"/>
    </source>
</evidence>
<evidence type="ECO:0000256" key="8">
    <source>
        <dbReference type="ARBA" id="ARBA00023128"/>
    </source>
</evidence>
<evidence type="ECO:0000313" key="14">
    <source>
        <dbReference type="EMBL" id="WMV20670.1"/>
    </source>
</evidence>
<evidence type="ECO:0000313" key="15">
    <source>
        <dbReference type="Proteomes" id="UP001234989"/>
    </source>
</evidence>
<evidence type="ECO:0000256" key="12">
    <source>
        <dbReference type="SAM" id="Phobius"/>
    </source>
</evidence>
<evidence type="ECO:0000256" key="9">
    <source>
        <dbReference type="ARBA" id="ARBA00023136"/>
    </source>
</evidence>
<dbReference type="AlphaFoldDB" id="A0AAF0QG52"/>